<feature type="region of interest" description="Disordered" evidence="5">
    <location>
        <begin position="940"/>
        <end position="959"/>
    </location>
</feature>
<reference evidence="7" key="1">
    <citation type="submission" date="2011-02" db="EMBL/GenBank/DDBJ databases">
        <authorList>
            <person name="Aslett M."/>
        </authorList>
    </citation>
    <scope>NUCLEOTIDE SEQUENCE</scope>
    <source>
        <strain evidence="7">Liverpool</strain>
    </source>
</reference>
<keyword evidence="3 4" id="KW-0862">Zinc</keyword>
<dbReference type="VEuPathDB" id="ToxoDB:NCLIV_061360"/>
<evidence type="ECO:0000313" key="8">
    <source>
        <dbReference type="EMBL" id="CEL70454.1"/>
    </source>
</evidence>
<dbReference type="InterPro" id="IPR000571">
    <property type="entry name" value="Znf_CCCH"/>
</dbReference>
<dbReference type="SMART" id="SM00356">
    <property type="entry name" value="ZnF_C3H1"/>
    <property type="match status" value="3"/>
</dbReference>
<feature type="compositionally biased region" description="Polar residues" evidence="5">
    <location>
        <begin position="197"/>
        <end position="213"/>
    </location>
</feature>
<dbReference type="InParanoid" id="F0VPR4"/>
<dbReference type="Gene3D" id="4.10.1000.10">
    <property type="entry name" value="Zinc finger, CCCH-type"/>
    <property type="match status" value="1"/>
</dbReference>
<dbReference type="InterPro" id="IPR045868">
    <property type="entry name" value="Znf_C3H13/40"/>
</dbReference>
<keyword evidence="9" id="KW-1185">Reference proteome</keyword>
<dbReference type="Pfam" id="PF00642">
    <property type="entry name" value="zf-CCCH"/>
    <property type="match status" value="1"/>
</dbReference>
<feature type="domain" description="C3H1-type" evidence="6">
    <location>
        <begin position="73"/>
        <end position="100"/>
    </location>
</feature>
<evidence type="ECO:0000313" key="9">
    <source>
        <dbReference type="Proteomes" id="UP000007494"/>
    </source>
</evidence>
<dbReference type="Proteomes" id="UP000007494">
    <property type="component" value="Chromosome XII"/>
</dbReference>
<evidence type="ECO:0000259" key="6">
    <source>
        <dbReference type="PROSITE" id="PS50103"/>
    </source>
</evidence>
<dbReference type="OMA" id="FRRTCCD"/>
<evidence type="ECO:0000256" key="5">
    <source>
        <dbReference type="SAM" id="MobiDB-lite"/>
    </source>
</evidence>
<organism evidence="7 9">
    <name type="scientific">Neospora caninum (strain Liverpool)</name>
    <dbReference type="NCBI Taxonomy" id="572307"/>
    <lineage>
        <taxon>Eukaryota</taxon>
        <taxon>Sar</taxon>
        <taxon>Alveolata</taxon>
        <taxon>Apicomplexa</taxon>
        <taxon>Conoidasida</taxon>
        <taxon>Coccidia</taxon>
        <taxon>Eucoccidiorida</taxon>
        <taxon>Eimeriorina</taxon>
        <taxon>Sarcocystidae</taxon>
        <taxon>Neospora</taxon>
    </lineage>
</organism>
<feature type="domain" description="C3H1-type" evidence="6">
    <location>
        <begin position="143"/>
        <end position="170"/>
    </location>
</feature>
<feature type="compositionally biased region" description="Polar residues" evidence="5">
    <location>
        <begin position="536"/>
        <end position="547"/>
    </location>
</feature>
<evidence type="ECO:0000313" key="7">
    <source>
        <dbReference type="EMBL" id="CBZ55711.1"/>
    </source>
</evidence>
<feature type="compositionally biased region" description="Low complexity" evidence="5">
    <location>
        <begin position="574"/>
        <end position="586"/>
    </location>
</feature>
<feature type="region of interest" description="Disordered" evidence="5">
    <location>
        <begin position="454"/>
        <end position="586"/>
    </location>
</feature>
<dbReference type="PANTHER" id="PTHR38160:SF1">
    <property type="entry name" value="ZINC FINGER CCCH DOMAIN-CONTAINING PROTEIN 40"/>
    <property type="match status" value="1"/>
</dbReference>
<dbReference type="AlphaFoldDB" id="F0VPR4"/>
<proteinExistence type="predicted"/>
<feature type="compositionally biased region" description="Polar residues" evidence="5">
    <location>
        <begin position="512"/>
        <end position="525"/>
    </location>
</feature>
<dbReference type="InterPro" id="IPR036855">
    <property type="entry name" value="Znf_CCCH_sf"/>
</dbReference>
<keyword evidence="2 4" id="KW-0863">Zinc-finger</keyword>
<feature type="region of interest" description="Disordered" evidence="5">
    <location>
        <begin position="171"/>
        <end position="213"/>
    </location>
</feature>
<dbReference type="Gene3D" id="3.30.1370.210">
    <property type="match status" value="1"/>
</dbReference>
<keyword evidence="1 4" id="KW-0479">Metal-binding</keyword>
<dbReference type="eggNOG" id="ENOG502SSAA">
    <property type="taxonomic scope" value="Eukaryota"/>
</dbReference>
<dbReference type="GeneID" id="13441142"/>
<dbReference type="EMBL" id="FR823393">
    <property type="protein sequence ID" value="CBZ55711.1"/>
    <property type="molecule type" value="Genomic_DNA"/>
</dbReference>
<name>F0VPR4_NEOCL</name>
<dbReference type="PROSITE" id="PS50103">
    <property type="entry name" value="ZF_C3H1"/>
    <property type="match status" value="2"/>
</dbReference>
<accession>F0VPR4</accession>
<evidence type="ECO:0000256" key="1">
    <source>
        <dbReference type="ARBA" id="ARBA00022723"/>
    </source>
</evidence>
<feature type="compositionally biased region" description="Basic and acidic residues" evidence="5">
    <location>
        <begin position="357"/>
        <end position="366"/>
    </location>
</feature>
<reference evidence="8" key="4">
    <citation type="journal article" date="2015" name="PLoS ONE">
        <title>Comprehensive Evaluation of Toxoplasma gondii VEG and Neospora caninum LIV Genomes with Tachyzoite Stage Transcriptome and Proteome Defines Novel Transcript Features.</title>
        <authorList>
            <person name="Ramaprasad A."/>
            <person name="Mourier T."/>
            <person name="Naeem R."/>
            <person name="Malas T.B."/>
            <person name="Moussa E."/>
            <person name="Panigrahi A."/>
            <person name="Vermont S.J."/>
            <person name="Otto T.D."/>
            <person name="Wastling J."/>
            <person name="Pain A."/>
        </authorList>
    </citation>
    <scope>NUCLEOTIDE SEQUENCE</scope>
    <source>
        <strain evidence="8">Liverpool</strain>
    </source>
</reference>
<feature type="zinc finger region" description="C3H1-type" evidence="4">
    <location>
        <begin position="143"/>
        <end position="170"/>
    </location>
</feature>
<reference evidence="7" key="2">
    <citation type="submission" date="2011-03" db="EMBL/GenBank/DDBJ databases">
        <title>Comparative genomics and transcriptomics of Neospora caninum and Toxoplasma gondii.</title>
        <authorList>
            <person name="Reid A.J."/>
            <person name="Sohal A."/>
            <person name="Harris D."/>
            <person name="Quail M."/>
            <person name="Sanders M."/>
            <person name="Berriman M."/>
            <person name="Wastling J.M."/>
            <person name="Pain A."/>
        </authorList>
    </citation>
    <scope>NUCLEOTIDE SEQUENCE</scope>
    <source>
        <strain evidence="7">Liverpool</strain>
    </source>
</reference>
<sequence length="1051" mass="110962">MSGKGEALANQSGNLGARQPPFTPNLVKDRVQSAGADPARGSRAPPRPGANRGAVDSDATRFQCAQTPRKLQFFKTKICPWYHKGGCDRGLACQFAHGLSELRECPDLRKTSLCPNVKRGGSCTIPGCHYAHRVHELRATGQLYKTALCVRWQMGRCNAGSLCRHAHGRSEMRNGRGLPPPGGSPDDNLPPLLVDSRSPSLSASGGTRSRTSAPVTFFQATRQRQSHAPAEPEPFRQLVCVPGEQSVSAPVGHEASPTSLLLSKLIAPSSQALSPVDEQRRDGLLQDAGPEEHLQIQMQRANRLGLFPPQAKGETSDVLRGQSAAAFLQLNSLRRLTQNELMAGPSHGHEGTFGTSRGERSVHERPCGGAAGPAVESLPGPPGSGGFARLPLLGQASDDTGQYPQVAPEHVMAGREKTLREIFSPFSLVELDSAVLQTRWNVSLLLPDAFVSSRQALSSPQTRGSGCQRRETENCRRGSGSIGVKETRDGSVLPLQANELGSGASAGQGGSTVPTCSKASRSAQTGLGPRALDNAYSRTDTLQSGDSRGQLGDPVETRSDRASCDAPLASGQRGTPDTGDVGSSSGVSDLCVSGCPTDVLAMHGGCRRASSGASTIDTTPRSMDALSGLLCSLSLSPYSPSVAAGAGSHAHVGRRSTFDTSVDSVVSGALNEWCTLSSEDSQELSQEGVTDMLAARGSIPGRHPSAGTCCDGQSIRPFSDHVDVAFGCAPNMPVALSLPGVCGSEVHAGGLRGGTQSQSVGNRAQEQVRVADDPDDHGLQNVNVRESVPGLPSHCGWGDQHHSEDFGVGNGKRRNVEKNARSNELKKCEHDALNQSDMWERGPVVQLLPHAADALPESAPLCKGQTLSFSVPRQPMVQRVAGDLKGRLASERQAAGDFNAKDESTVYQELGDRSFMADEDVRGTVSVVRKGRACTPYSQLAATSSDGQRPSKGAGVNGTNLDFPTPEMVTDEQHDNSSLFSEIEAFRRTCCDSGASVSTCCSRREPGDNPMGNSMKGEQSDIGGCRLSTDNSHCSILFNGPDLFRASWDSP</sequence>
<gene>
    <name evidence="8" type="ORF">BN1204_061360</name>
    <name evidence="7" type="ORF">NCLIV_061360</name>
</gene>
<feature type="region of interest" description="Disordered" evidence="5">
    <location>
        <begin position="1"/>
        <end position="59"/>
    </location>
</feature>
<feature type="zinc finger region" description="C3H1-type" evidence="4">
    <location>
        <begin position="73"/>
        <end position="100"/>
    </location>
</feature>
<dbReference type="RefSeq" id="XP_003885737.1">
    <property type="nucleotide sequence ID" value="XM_003885688.1"/>
</dbReference>
<evidence type="ECO:0000256" key="4">
    <source>
        <dbReference type="PROSITE-ProRule" id="PRU00723"/>
    </source>
</evidence>
<feature type="compositionally biased region" description="Polar residues" evidence="5">
    <location>
        <begin position="454"/>
        <end position="465"/>
    </location>
</feature>
<dbReference type="EMBL" id="LN714487">
    <property type="protein sequence ID" value="CEL70454.1"/>
    <property type="molecule type" value="Genomic_DNA"/>
</dbReference>
<dbReference type="PANTHER" id="PTHR38160">
    <property type="entry name" value="ZINC FINGER CCCH DOMAIN-CONTAINING PROTEIN 40"/>
    <property type="match status" value="1"/>
</dbReference>
<feature type="compositionally biased region" description="Low complexity" evidence="5">
    <location>
        <begin position="34"/>
        <end position="54"/>
    </location>
</feature>
<feature type="region of interest" description="Disordered" evidence="5">
    <location>
        <begin position="343"/>
        <end position="389"/>
    </location>
</feature>
<reference evidence="9" key="3">
    <citation type="journal article" date="2012" name="PLoS Pathog.">
        <title>Comparative genomics of the apicomplexan parasites Toxoplasma gondii and Neospora caninum: Coccidia differing in host range and transmission strategy.</title>
        <authorList>
            <person name="Reid A.J."/>
            <person name="Vermont S.J."/>
            <person name="Cotton J.A."/>
            <person name="Harris D."/>
            <person name="Hill-Cawthorne G.A."/>
            <person name="Konen-Waisman S."/>
            <person name="Latham S.M."/>
            <person name="Mourier T."/>
            <person name="Norton R."/>
            <person name="Quail M.A."/>
            <person name="Sanders M."/>
            <person name="Shanmugam D."/>
            <person name="Sohal A."/>
            <person name="Wasmuth J.D."/>
            <person name="Brunk B."/>
            <person name="Grigg M.E."/>
            <person name="Howard J.C."/>
            <person name="Parkinson J."/>
            <person name="Roos D.S."/>
            <person name="Trees A.J."/>
            <person name="Berriman M."/>
            <person name="Pain A."/>
            <person name="Wastling J.M."/>
        </authorList>
    </citation>
    <scope>NUCLEOTIDE SEQUENCE [LARGE SCALE GENOMIC DNA]</scope>
    <source>
        <strain evidence="9">Liverpool</strain>
    </source>
</reference>
<dbReference type="OrthoDB" id="430732at2759"/>
<dbReference type="SUPFAM" id="SSF90229">
    <property type="entry name" value="CCCH zinc finger"/>
    <property type="match status" value="2"/>
</dbReference>
<evidence type="ECO:0000256" key="3">
    <source>
        <dbReference type="ARBA" id="ARBA00022833"/>
    </source>
</evidence>
<protein>
    <submittedName>
        <fullName evidence="8">Zinc finger (CCCH type) motif-containing protein</fullName>
    </submittedName>
</protein>
<dbReference type="GO" id="GO:0008270">
    <property type="term" value="F:zinc ion binding"/>
    <property type="evidence" value="ECO:0007669"/>
    <property type="project" value="UniProtKB-KW"/>
</dbReference>
<evidence type="ECO:0000256" key="2">
    <source>
        <dbReference type="ARBA" id="ARBA00022771"/>
    </source>
</evidence>